<dbReference type="Pfam" id="PF14269">
    <property type="entry name" value="Arylsulfotran_2"/>
    <property type="match status" value="1"/>
</dbReference>
<evidence type="ECO:0000256" key="1">
    <source>
        <dbReference type="SAM" id="SignalP"/>
    </source>
</evidence>
<proteinExistence type="predicted"/>
<organism evidence="2 3">
    <name type="scientific">Saxophila tyrrhenica</name>
    <dbReference type="NCBI Taxonomy" id="1690608"/>
    <lineage>
        <taxon>Eukaryota</taxon>
        <taxon>Fungi</taxon>
        <taxon>Dikarya</taxon>
        <taxon>Ascomycota</taxon>
        <taxon>Pezizomycotina</taxon>
        <taxon>Dothideomycetes</taxon>
        <taxon>Dothideomycetidae</taxon>
        <taxon>Mycosphaerellales</taxon>
        <taxon>Extremaceae</taxon>
        <taxon>Saxophila</taxon>
    </lineage>
</organism>
<dbReference type="PANTHER" id="PTHR35340:SF5">
    <property type="entry name" value="ASST-DOMAIN-CONTAINING PROTEIN"/>
    <property type="match status" value="1"/>
</dbReference>
<evidence type="ECO:0008006" key="4">
    <source>
        <dbReference type="Google" id="ProtNLM"/>
    </source>
</evidence>
<name>A0AAV9P1Q9_9PEZI</name>
<comment type="caution">
    <text evidence="2">The sequence shown here is derived from an EMBL/GenBank/DDBJ whole genome shotgun (WGS) entry which is preliminary data.</text>
</comment>
<evidence type="ECO:0000313" key="2">
    <source>
        <dbReference type="EMBL" id="KAK5166311.1"/>
    </source>
</evidence>
<feature type="chain" id="PRO_5043575228" description="ASST-domain-containing protein" evidence="1">
    <location>
        <begin position="16"/>
        <end position="581"/>
    </location>
</feature>
<dbReference type="PANTHER" id="PTHR35340">
    <property type="entry name" value="PQQ ENZYME REPEAT PROTEIN-RELATED"/>
    <property type="match status" value="1"/>
</dbReference>
<dbReference type="AlphaFoldDB" id="A0AAV9P1Q9"/>
<dbReference type="InterPro" id="IPR053143">
    <property type="entry name" value="Arylsulfate_ST"/>
</dbReference>
<dbReference type="InterPro" id="IPR039535">
    <property type="entry name" value="ASST-like"/>
</dbReference>
<gene>
    <name evidence="2" type="ORF">LTR77_008572</name>
</gene>
<feature type="signal peptide" evidence="1">
    <location>
        <begin position="1"/>
        <end position="15"/>
    </location>
</feature>
<dbReference type="GeneID" id="89929905"/>
<protein>
    <recommendedName>
        <fullName evidence="4">ASST-domain-containing protein</fullName>
    </recommendedName>
</protein>
<accession>A0AAV9P1Q9</accession>
<reference evidence="2 3" key="1">
    <citation type="submission" date="2023-08" db="EMBL/GenBank/DDBJ databases">
        <title>Black Yeasts Isolated from many extreme environments.</title>
        <authorList>
            <person name="Coleine C."/>
            <person name="Stajich J.E."/>
            <person name="Selbmann L."/>
        </authorList>
    </citation>
    <scope>NUCLEOTIDE SEQUENCE [LARGE SCALE GENOMIC DNA]</scope>
    <source>
        <strain evidence="2 3">CCFEE 5935</strain>
    </source>
</reference>
<evidence type="ECO:0000313" key="3">
    <source>
        <dbReference type="Proteomes" id="UP001337655"/>
    </source>
</evidence>
<dbReference type="RefSeq" id="XP_064656264.1">
    <property type="nucleotide sequence ID" value="XM_064805804.1"/>
</dbReference>
<keyword evidence="3" id="KW-1185">Reference proteome</keyword>
<sequence length="581" mass="65215">MHPWLVTALAGFALADQPVLHDFESYQNGTHVPEQTYYSSDITSPVFNYGEWRKDLILSDRSFHLFFTLDYTGAGPYIFRDDDLSLVYSDPSFDYAMNARVQSFDGKQYLTFWHGARNRGDSQGFCVFYDEHYQLAWNVTLGAPLTVDADMHECAVTSDDTVLLTAYQDKRFDLTSIGGSTNDMLADSCFQELNIVDSEVLFTWCASDHFSPDMTYWNYTSTFDTRRRGSADDTAGSYTTSSGIDVYHINSLQRTAEGNYLVSLRNLKTLVYIDGKTGKPVWNLNGKLNDFTDVTSPEILSANEGSEGALGFGWQHHARFWDDAISRITFFDNHELSTQLGCTGPSCSRGREVRITTSNPENLTVELVHDFRSSHGLKSVIFGSMHPLPYPDGPTKAETKHYLVSWGVNAEFTEHTSDGRLIRDVQYSPLYSGHSVGGIGVQSSRVYKQSWVGKPLWPPSIAFDRNGTLWVSWNGATEVKEWVVFGSDTAAAFPETEGSSREGSEQVVEFMYPLEPLVRVARAGFETKIELGHERPAYVKVFAHDVNGQVIGYTGTLWLGHEMHLRYKDTLSYIALSGLLV</sequence>
<dbReference type="EMBL" id="JAVRRT010000014">
    <property type="protein sequence ID" value="KAK5166311.1"/>
    <property type="molecule type" value="Genomic_DNA"/>
</dbReference>
<keyword evidence="1" id="KW-0732">Signal</keyword>
<dbReference type="Proteomes" id="UP001337655">
    <property type="component" value="Unassembled WGS sequence"/>
</dbReference>